<reference evidence="1" key="1">
    <citation type="submission" date="2021-06" db="EMBL/GenBank/DDBJ databases">
        <authorList>
            <person name="Kallberg Y."/>
            <person name="Tangrot J."/>
            <person name="Rosling A."/>
        </authorList>
    </citation>
    <scope>NUCLEOTIDE SEQUENCE</scope>
    <source>
        <strain evidence="1">AU212A</strain>
    </source>
</reference>
<dbReference type="EMBL" id="CAJVPM010010579">
    <property type="protein sequence ID" value="CAG8574405.1"/>
    <property type="molecule type" value="Genomic_DNA"/>
</dbReference>
<accession>A0ACA9M782</accession>
<keyword evidence="2" id="KW-1185">Reference proteome</keyword>
<organism evidence="1 2">
    <name type="scientific">Scutellospora calospora</name>
    <dbReference type="NCBI Taxonomy" id="85575"/>
    <lineage>
        <taxon>Eukaryota</taxon>
        <taxon>Fungi</taxon>
        <taxon>Fungi incertae sedis</taxon>
        <taxon>Mucoromycota</taxon>
        <taxon>Glomeromycotina</taxon>
        <taxon>Glomeromycetes</taxon>
        <taxon>Diversisporales</taxon>
        <taxon>Gigasporaceae</taxon>
        <taxon>Scutellospora</taxon>
    </lineage>
</organism>
<gene>
    <name evidence="1" type="ORF">SCALOS_LOCUS5965</name>
</gene>
<proteinExistence type="predicted"/>
<dbReference type="Proteomes" id="UP000789860">
    <property type="component" value="Unassembled WGS sequence"/>
</dbReference>
<evidence type="ECO:0000313" key="1">
    <source>
        <dbReference type="EMBL" id="CAG8574405.1"/>
    </source>
</evidence>
<name>A0ACA9M782_9GLOM</name>
<evidence type="ECO:0000313" key="2">
    <source>
        <dbReference type="Proteomes" id="UP000789860"/>
    </source>
</evidence>
<feature type="non-terminal residue" evidence="1">
    <location>
        <position position="1"/>
    </location>
</feature>
<sequence>SFVSTTTVQERSAQTPTFRTSLFQQSQNKTSIRSRQAETSALVQSTPYSKPRQQLISKPPKKSLPLPFLVRQLIIKQELPRNKYQDHVNNSKTILMYHVGLFGFLFVITSTQFHREFVMITLGQRWSSAPIIIHSVEYLIFIFLIFGLLRLWFVNYQWKKEEIRIAEIRAKIEKELDESTDAPIISTITNGSSNNKLIRDSGRTHDTTIIPDTTVPASGTTIVPVTTVPASGTTSTFGLHPIVPDTTVPTNGTTTTTFTGLNSPTASIPIPVTTFGTSTPFTPNAWLRDGSPIQVKVPHAKYRTTTFVTPMASNERSVSIKRRVHGGMPPDPDPDEGIEY</sequence>
<comment type="caution">
    <text evidence="1">The sequence shown here is derived from an EMBL/GenBank/DDBJ whole genome shotgun (WGS) entry which is preliminary data.</text>
</comment>
<protein>
    <submittedName>
        <fullName evidence="1">7165_t:CDS:1</fullName>
    </submittedName>
</protein>